<evidence type="ECO:0000313" key="5">
    <source>
        <dbReference type="EMBL" id="MBX0296962.1"/>
    </source>
</evidence>
<evidence type="ECO:0000313" key="6">
    <source>
        <dbReference type="Proteomes" id="UP001430455"/>
    </source>
</evidence>
<dbReference type="GO" id="GO:0016491">
    <property type="term" value="F:oxidoreductase activity"/>
    <property type="evidence" value="ECO:0007669"/>
    <property type="project" value="UniProtKB-KW"/>
</dbReference>
<protein>
    <submittedName>
        <fullName evidence="5">NAD(P)-dependent oxidoreductase</fullName>
    </submittedName>
</protein>
<proteinExistence type="inferred from homology"/>
<reference evidence="5 6" key="1">
    <citation type="submission" date="2021-06" db="EMBL/GenBank/DDBJ databases">
        <title>Halomicroarcula sp. a new haloarchaeum isolated from saline soil.</title>
        <authorList>
            <person name="Duran-Viseras A."/>
            <person name="Sanchez-Porro C."/>
            <person name="Ventosa A."/>
        </authorList>
    </citation>
    <scope>NUCLEOTIDE SEQUENCE [LARGE SCALE GENOMIC DNA]</scope>
    <source>
        <strain evidence="5 6">F27</strain>
    </source>
</reference>
<comment type="caution">
    <text evidence="5">The sequence shown here is derived from an EMBL/GenBank/DDBJ whole genome shotgun (WGS) entry which is preliminary data.</text>
</comment>
<accession>A0AAW4PGU1</accession>
<dbReference type="SUPFAM" id="SSF51735">
    <property type="entry name" value="NAD(P)-binding Rossmann-fold domains"/>
    <property type="match status" value="1"/>
</dbReference>
<dbReference type="PANTHER" id="PTHR43103:SF5">
    <property type="entry name" value="4-EPIMERASE, PUTATIVE (AFU_ORTHOLOGUE AFUA_7G00360)-RELATED"/>
    <property type="match status" value="1"/>
</dbReference>
<keyword evidence="2" id="KW-0560">Oxidoreductase</keyword>
<dbReference type="Proteomes" id="UP001430455">
    <property type="component" value="Unassembled WGS sequence"/>
</dbReference>
<name>A0AAW4PGU1_9EURY</name>
<sequence>MAINTVAVTGGNGRIGEAIIEELNNHEYRTVNLNRGKSKQRVVEDYDGADEYIQTQMLDPGNVYGALAKSDVDAVIHMASIPNPLTNVGYETYESNVMSTYHVLEAASELELEAAVVPSSVNVIGGPFQDPPMEVSYLPVDETHPVAPRDSYAMSKHAIEVTADGFGRQAGPPYRIASLRYPWVATTSELRTTFLEGDRSLAAVSSESASFAQDQLFSYLHVDDAARVARAAIEEEYTGHERFWAVADDTTADVPTPELIQECYRDIPVESSLEGYDALISTEKARQMLSWEPNHSWR</sequence>
<dbReference type="InterPro" id="IPR001509">
    <property type="entry name" value="Epimerase_deHydtase"/>
</dbReference>
<dbReference type="RefSeq" id="WP_220581554.1">
    <property type="nucleotide sequence ID" value="NZ_RKLT01000012.1"/>
</dbReference>
<dbReference type="Pfam" id="PF01370">
    <property type="entry name" value="Epimerase"/>
    <property type="match status" value="1"/>
</dbReference>
<feature type="domain" description="NAD-dependent epimerase/dehydratase" evidence="4">
    <location>
        <begin position="6"/>
        <end position="238"/>
    </location>
</feature>
<keyword evidence="6" id="KW-1185">Reference proteome</keyword>
<evidence type="ECO:0000256" key="2">
    <source>
        <dbReference type="ARBA" id="ARBA00023002"/>
    </source>
</evidence>
<comment type="similarity">
    <text evidence="1">Belongs to the NAD(P)-dependent epimerase/dehydratase family.</text>
</comment>
<dbReference type="AlphaFoldDB" id="A0AAW4PGU1"/>
<evidence type="ECO:0000256" key="1">
    <source>
        <dbReference type="ARBA" id="ARBA00007637"/>
    </source>
</evidence>
<evidence type="ECO:0000259" key="4">
    <source>
        <dbReference type="Pfam" id="PF01370"/>
    </source>
</evidence>
<dbReference type="Gene3D" id="3.40.50.720">
    <property type="entry name" value="NAD(P)-binding Rossmann-like Domain"/>
    <property type="match status" value="1"/>
</dbReference>
<organism evidence="5 6">
    <name type="scientific">Haloarcula nitratireducens</name>
    <dbReference type="NCBI Taxonomy" id="2487749"/>
    <lineage>
        <taxon>Archaea</taxon>
        <taxon>Methanobacteriati</taxon>
        <taxon>Methanobacteriota</taxon>
        <taxon>Stenosarchaea group</taxon>
        <taxon>Halobacteria</taxon>
        <taxon>Halobacteriales</taxon>
        <taxon>Haloarculaceae</taxon>
        <taxon>Haloarcula</taxon>
    </lineage>
</organism>
<evidence type="ECO:0000256" key="3">
    <source>
        <dbReference type="ARBA" id="ARBA00023027"/>
    </source>
</evidence>
<keyword evidence="3" id="KW-0520">NAD</keyword>
<dbReference type="InterPro" id="IPR036291">
    <property type="entry name" value="NAD(P)-bd_dom_sf"/>
</dbReference>
<dbReference type="EMBL" id="RKLT01000012">
    <property type="protein sequence ID" value="MBX0296962.1"/>
    <property type="molecule type" value="Genomic_DNA"/>
</dbReference>
<gene>
    <name evidence="5" type="ORF">EGH23_18955</name>
</gene>
<dbReference type="PANTHER" id="PTHR43103">
    <property type="entry name" value="NUCLEOSIDE-DIPHOSPHATE-SUGAR EPIMERASE"/>
    <property type="match status" value="1"/>
</dbReference>